<organism evidence="1 2">
    <name type="scientific">Halocalculus aciditolerans</name>
    <dbReference type="NCBI Taxonomy" id="1383812"/>
    <lineage>
        <taxon>Archaea</taxon>
        <taxon>Methanobacteriati</taxon>
        <taxon>Methanobacteriota</taxon>
        <taxon>Stenosarchaea group</taxon>
        <taxon>Halobacteria</taxon>
        <taxon>Halobacteriales</taxon>
        <taxon>Halobacteriaceae</taxon>
        <taxon>Halocalculus</taxon>
    </lineage>
</organism>
<protein>
    <recommendedName>
        <fullName evidence="3">PD(D/E)XK endonuclease domain-containing protein</fullName>
    </recommendedName>
</protein>
<keyword evidence="2" id="KW-1185">Reference proteome</keyword>
<comment type="caution">
    <text evidence="1">The sequence shown here is derived from an EMBL/GenBank/DDBJ whole genome shotgun (WGS) entry which is preliminary data.</text>
</comment>
<evidence type="ECO:0000313" key="1">
    <source>
        <dbReference type="EMBL" id="GGL73688.1"/>
    </source>
</evidence>
<dbReference type="Pfam" id="PF25941">
    <property type="entry name" value="PDDEXK_16"/>
    <property type="match status" value="1"/>
</dbReference>
<dbReference type="Proteomes" id="UP000607197">
    <property type="component" value="Unassembled WGS sequence"/>
</dbReference>
<reference evidence="1" key="2">
    <citation type="submission" date="2020-09" db="EMBL/GenBank/DDBJ databases">
        <authorList>
            <person name="Sun Q."/>
            <person name="Ohkuma M."/>
        </authorList>
    </citation>
    <scope>NUCLEOTIDE SEQUENCE</scope>
    <source>
        <strain evidence="1">JCM 19596</strain>
    </source>
</reference>
<dbReference type="RefSeq" id="WP_188981084.1">
    <property type="nucleotide sequence ID" value="NZ_BMPG01000011.1"/>
</dbReference>
<sequence>MSEAARRSSKHAGEAIEAEVIQRVPSLAPVSDHVAEWHDARVDGLLTPSNDVHFGSICLLENATVVEIKAAQVRLASGQRGRFYIRQRQHERLVQEAASYLFAVYDPQSFDVLAMLVCPASVVDDLLPAGWTEVRGDRAETGYRQLAWSRLFTPELVEGSA</sequence>
<dbReference type="EMBL" id="BMPG01000011">
    <property type="protein sequence ID" value="GGL73688.1"/>
    <property type="molecule type" value="Genomic_DNA"/>
</dbReference>
<name>A0A830FH22_9EURY</name>
<dbReference type="OrthoDB" id="190864at2157"/>
<evidence type="ECO:0008006" key="3">
    <source>
        <dbReference type="Google" id="ProtNLM"/>
    </source>
</evidence>
<reference evidence="1" key="1">
    <citation type="journal article" date="2014" name="Int. J. Syst. Evol. Microbiol.">
        <title>Complete genome sequence of Corynebacterium casei LMG S-19264T (=DSM 44701T), isolated from a smear-ripened cheese.</title>
        <authorList>
            <consortium name="US DOE Joint Genome Institute (JGI-PGF)"/>
            <person name="Walter F."/>
            <person name="Albersmeier A."/>
            <person name="Kalinowski J."/>
            <person name="Ruckert C."/>
        </authorList>
    </citation>
    <scope>NUCLEOTIDE SEQUENCE</scope>
    <source>
        <strain evidence="1">JCM 19596</strain>
    </source>
</reference>
<dbReference type="InterPro" id="IPR058715">
    <property type="entry name" value="PDDEXK_nuclease-rel"/>
</dbReference>
<proteinExistence type="predicted"/>
<accession>A0A830FH22</accession>
<evidence type="ECO:0000313" key="2">
    <source>
        <dbReference type="Proteomes" id="UP000607197"/>
    </source>
</evidence>
<gene>
    <name evidence="1" type="ORF">GCM10009039_34740</name>
</gene>
<dbReference type="AlphaFoldDB" id="A0A830FH22"/>